<feature type="non-terminal residue" evidence="2">
    <location>
        <position position="67"/>
    </location>
</feature>
<dbReference type="InterPro" id="IPR056649">
    <property type="entry name" value="DUF7747"/>
</dbReference>
<evidence type="ECO:0000313" key="3">
    <source>
        <dbReference type="Proteomes" id="UP000054047"/>
    </source>
</evidence>
<sequence length="67" mass="7838">MVISMKIYWLRRKILIRENHDILNSSKPQHPPLVRNARAYAFFVAGNIVYPHDINRDDFSPWSGNGT</sequence>
<accession>A0A0C2BUS2</accession>
<evidence type="ECO:0000259" key="1">
    <source>
        <dbReference type="Pfam" id="PF24927"/>
    </source>
</evidence>
<dbReference type="EMBL" id="KN767084">
    <property type="protein sequence ID" value="KIH47693.1"/>
    <property type="molecule type" value="Genomic_DNA"/>
</dbReference>
<dbReference type="Proteomes" id="UP000054047">
    <property type="component" value="Unassembled WGS sequence"/>
</dbReference>
<dbReference type="Pfam" id="PF24927">
    <property type="entry name" value="DUF7747"/>
    <property type="match status" value="1"/>
</dbReference>
<dbReference type="AlphaFoldDB" id="A0A0C2BUS2"/>
<dbReference type="OrthoDB" id="5786794at2759"/>
<proteinExistence type="predicted"/>
<dbReference type="PANTHER" id="PTHR31824">
    <property type="entry name" value="PROTEIN CBG17809"/>
    <property type="match status" value="1"/>
</dbReference>
<dbReference type="PANTHER" id="PTHR31824:SF3">
    <property type="entry name" value="AAA DOMAIN-CONTAINING PROTEIN"/>
    <property type="match status" value="1"/>
</dbReference>
<name>A0A0C2BUS2_9BILA</name>
<keyword evidence="3" id="KW-1185">Reference proteome</keyword>
<reference evidence="2 3" key="1">
    <citation type="submission" date="2013-12" db="EMBL/GenBank/DDBJ databases">
        <title>Draft genome of the parsitic nematode Ancylostoma duodenale.</title>
        <authorList>
            <person name="Mitreva M."/>
        </authorList>
    </citation>
    <scope>NUCLEOTIDE SEQUENCE [LARGE SCALE GENOMIC DNA]</scope>
    <source>
        <strain evidence="2 3">Zhejiang</strain>
    </source>
</reference>
<feature type="domain" description="DUF7747" evidence="1">
    <location>
        <begin position="16"/>
        <end position="66"/>
    </location>
</feature>
<evidence type="ECO:0000313" key="2">
    <source>
        <dbReference type="EMBL" id="KIH47693.1"/>
    </source>
</evidence>
<organism evidence="2 3">
    <name type="scientific">Ancylostoma duodenale</name>
    <dbReference type="NCBI Taxonomy" id="51022"/>
    <lineage>
        <taxon>Eukaryota</taxon>
        <taxon>Metazoa</taxon>
        <taxon>Ecdysozoa</taxon>
        <taxon>Nematoda</taxon>
        <taxon>Chromadorea</taxon>
        <taxon>Rhabditida</taxon>
        <taxon>Rhabditina</taxon>
        <taxon>Rhabditomorpha</taxon>
        <taxon>Strongyloidea</taxon>
        <taxon>Ancylostomatidae</taxon>
        <taxon>Ancylostomatinae</taxon>
        <taxon>Ancylostoma</taxon>
    </lineage>
</organism>
<protein>
    <recommendedName>
        <fullName evidence="1">DUF7747 domain-containing protein</fullName>
    </recommendedName>
</protein>
<gene>
    <name evidence="2" type="ORF">ANCDUO_22243</name>
</gene>